<dbReference type="EMBL" id="VUNN01000030">
    <property type="protein sequence ID" value="MSU07200.1"/>
    <property type="molecule type" value="Genomic_DNA"/>
</dbReference>
<evidence type="ECO:0000256" key="3">
    <source>
        <dbReference type="ARBA" id="ARBA00022729"/>
    </source>
</evidence>
<dbReference type="SUPFAM" id="SSF53850">
    <property type="entry name" value="Periplasmic binding protein-like II"/>
    <property type="match status" value="1"/>
</dbReference>
<evidence type="ECO:0000256" key="2">
    <source>
        <dbReference type="ARBA" id="ARBA00010742"/>
    </source>
</evidence>
<evidence type="ECO:0000313" key="7">
    <source>
        <dbReference type="Proteomes" id="UP000460549"/>
    </source>
</evidence>
<sequence length="333" mass="35278">MKKAIAILMIALIAMTSVFANGAAETATEAKKTDTVRVAYMSNYASLCTLVSAMNTGAFEEQGITVELFEFADGPTIISAMESGSIDIGYIGHGAHKLCINGKADIFAFSHVGNGDAIVGSKAKGVTDVASLKGKKVGYASGTSSEQILLWALEGAGLTMNDIKGYEMDASALTTAMISGSLDACATWSPSSFTVIDALGSDAVVVANNLSFADRSASVASWIVMKKWSADNRDLLVRFTKALYAGMDYRADANNYKQVAEWVAQVTGTGFDTAYAQRGDAEWITSAELISQINDGTINKLYEVQKKGFGTAVNQDAKVSDYVLFDVMLEAAK</sequence>
<comment type="subcellular location">
    <subcellularLocation>
        <location evidence="1">Periplasm</location>
    </subcellularLocation>
</comment>
<keyword evidence="7" id="KW-1185">Reference proteome</keyword>
<protein>
    <submittedName>
        <fullName evidence="6">Transporter substrate-binding domain-containing protein</fullName>
    </submittedName>
</protein>
<dbReference type="InterPro" id="IPR015168">
    <property type="entry name" value="SsuA/THI5"/>
</dbReference>
<accession>A0A7X2PDZ6</accession>
<evidence type="ECO:0000256" key="4">
    <source>
        <dbReference type="SAM" id="SignalP"/>
    </source>
</evidence>
<dbReference type="GO" id="GO:0042597">
    <property type="term" value="C:periplasmic space"/>
    <property type="evidence" value="ECO:0007669"/>
    <property type="project" value="UniProtKB-SubCell"/>
</dbReference>
<evidence type="ECO:0000313" key="6">
    <source>
        <dbReference type="EMBL" id="MSU07200.1"/>
    </source>
</evidence>
<dbReference type="Pfam" id="PF09084">
    <property type="entry name" value="NMT1"/>
    <property type="match status" value="1"/>
</dbReference>
<proteinExistence type="inferred from homology"/>
<reference evidence="6 7" key="1">
    <citation type="submission" date="2019-08" db="EMBL/GenBank/DDBJ databases">
        <title>In-depth cultivation of the pig gut microbiome towards novel bacterial diversity and tailored functional studies.</title>
        <authorList>
            <person name="Wylensek D."/>
            <person name="Hitch T.C.A."/>
            <person name="Clavel T."/>
        </authorList>
    </citation>
    <scope>NUCLEOTIDE SEQUENCE [LARGE SCALE GENOMIC DNA]</scope>
    <source>
        <strain evidence="6 7">NM-380-WT-3C1</strain>
    </source>
</reference>
<dbReference type="PANTHER" id="PTHR30024">
    <property type="entry name" value="ALIPHATIC SULFONATES-BINDING PROTEIN-RELATED"/>
    <property type="match status" value="1"/>
</dbReference>
<comment type="similarity">
    <text evidence="2">Belongs to the bacterial solute-binding protein SsuA/TauA family.</text>
</comment>
<feature type="signal peptide" evidence="4">
    <location>
        <begin position="1"/>
        <end position="20"/>
    </location>
</feature>
<organism evidence="6 7">
    <name type="scientific">Bullifex porci</name>
    <dbReference type="NCBI Taxonomy" id="2606638"/>
    <lineage>
        <taxon>Bacteria</taxon>
        <taxon>Pseudomonadati</taxon>
        <taxon>Spirochaetota</taxon>
        <taxon>Spirochaetia</taxon>
        <taxon>Spirochaetales</taxon>
        <taxon>Spirochaetaceae</taxon>
        <taxon>Bullifex</taxon>
    </lineage>
</organism>
<name>A0A7X2PDZ6_9SPIO</name>
<gene>
    <name evidence="6" type="ORF">FYJ80_10555</name>
</gene>
<feature type="domain" description="SsuA/THI5-like" evidence="5">
    <location>
        <begin position="50"/>
        <end position="250"/>
    </location>
</feature>
<evidence type="ECO:0000259" key="5">
    <source>
        <dbReference type="Pfam" id="PF09084"/>
    </source>
</evidence>
<feature type="chain" id="PRO_5031317018" evidence="4">
    <location>
        <begin position="21"/>
        <end position="333"/>
    </location>
</feature>
<evidence type="ECO:0000256" key="1">
    <source>
        <dbReference type="ARBA" id="ARBA00004418"/>
    </source>
</evidence>
<dbReference type="Proteomes" id="UP000460549">
    <property type="component" value="Unassembled WGS sequence"/>
</dbReference>
<dbReference type="PANTHER" id="PTHR30024:SF47">
    <property type="entry name" value="TAURINE-BINDING PERIPLASMIC PROTEIN"/>
    <property type="match status" value="1"/>
</dbReference>
<dbReference type="RefSeq" id="WP_154426748.1">
    <property type="nucleotide sequence ID" value="NZ_JAQYPZ010000240.1"/>
</dbReference>
<comment type="caution">
    <text evidence="6">The sequence shown here is derived from an EMBL/GenBank/DDBJ whole genome shotgun (WGS) entry which is preliminary data.</text>
</comment>
<keyword evidence="3 4" id="KW-0732">Signal</keyword>
<dbReference type="AlphaFoldDB" id="A0A7X2PDZ6"/>
<dbReference type="Gene3D" id="3.40.190.10">
    <property type="entry name" value="Periplasmic binding protein-like II"/>
    <property type="match status" value="2"/>
</dbReference>